<proteinExistence type="predicted"/>
<keyword evidence="1" id="KW-1133">Transmembrane helix</keyword>
<organism evidence="2">
    <name type="scientific">hydrothermal vent metagenome</name>
    <dbReference type="NCBI Taxonomy" id="652676"/>
    <lineage>
        <taxon>unclassified sequences</taxon>
        <taxon>metagenomes</taxon>
        <taxon>ecological metagenomes</taxon>
    </lineage>
</organism>
<keyword evidence="1" id="KW-0472">Membrane</keyword>
<sequence>MLTGLKPGVSRRVFHFSAAFVWSAVGIMLFIRGSLFLRGVGQLWLLFPAIAIGTVKSIFMLDKAARENLRRLSTKNDGNCLGGVYTVKMWGLIALMIFLGWLLRTSSAPRSLVGIIYAAIGWALFFSSRVLWDGFKKIAS</sequence>
<keyword evidence="1" id="KW-0812">Transmembrane</keyword>
<evidence type="ECO:0000256" key="1">
    <source>
        <dbReference type="SAM" id="Phobius"/>
    </source>
</evidence>
<evidence type="ECO:0000313" key="2">
    <source>
        <dbReference type="EMBL" id="VAW42021.1"/>
    </source>
</evidence>
<name>A0A3B0VGG6_9ZZZZ</name>
<feature type="transmembrane region" description="Helical" evidence="1">
    <location>
        <begin position="115"/>
        <end position="132"/>
    </location>
</feature>
<dbReference type="EMBL" id="UOEX01000412">
    <property type="protein sequence ID" value="VAW42021.1"/>
    <property type="molecule type" value="Genomic_DNA"/>
</dbReference>
<dbReference type="AlphaFoldDB" id="A0A3B0VGG6"/>
<reference evidence="2" key="1">
    <citation type="submission" date="2018-06" db="EMBL/GenBank/DDBJ databases">
        <authorList>
            <person name="Zhirakovskaya E."/>
        </authorList>
    </citation>
    <scope>NUCLEOTIDE SEQUENCE</scope>
</reference>
<accession>A0A3B0VGG6</accession>
<feature type="transmembrane region" description="Helical" evidence="1">
    <location>
        <begin position="12"/>
        <end position="31"/>
    </location>
</feature>
<feature type="transmembrane region" description="Helical" evidence="1">
    <location>
        <begin position="43"/>
        <end position="61"/>
    </location>
</feature>
<gene>
    <name evidence="2" type="ORF">MNBD_DELTA03-254</name>
</gene>
<feature type="transmembrane region" description="Helical" evidence="1">
    <location>
        <begin position="82"/>
        <end position="103"/>
    </location>
</feature>
<protein>
    <submittedName>
        <fullName evidence="2">Uncharacterized protein</fullName>
    </submittedName>
</protein>